<feature type="domain" description="HNH nuclease" evidence="1">
    <location>
        <begin position="124"/>
        <end position="176"/>
    </location>
</feature>
<protein>
    <submittedName>
        <fullName evidence="2">HNH endonuclease</fullName>
    </submittedName>
</protein>
<keyword evidence="3" id="KW-1185">Reference proteome</keyword>
<evidence type="ECO:0000259" key="1">
    <source>
        <dbReference type="Pfam" id="PF13391"/>
    </source>
</evidence>
<name>A0ABT2G213_9BACT</name>
<dbReference type="InterPro" id="IPR003615">
    <property type="entry name" value="HNH_nuc"/>
</dbReference>
<dbReference type="EMBL" id="JANWGH010000001">
    <property type="protein sequence ID" value="MCS5489304.1"/>
    <property type="molecule type" value="Genomic_DNA"/>
</dbReference>
<keyword evidence="2" id="KW-0255">Endonuclease</keyword>
<evidence type="ECO:0000313" key="2">
    <source>
        <dbReference type="EMBL" id="MCS5489304.1"/>
    </source>
</evidence>
<organism evidence="2 3">
    <name type="scientific">Algoriphagus limi</name>
    <dbReference type="NCBI Taxonomy" id="2975273"/>
    <lineage>
        <taxon>Bacteria</taxon>
        <taxon>Pseudomonadati</taxon>
        <taxon>Bacteroidota</taxon>
        <taxon>Cytophagia</taxon>
        <taxon>Cytophagales</taxon>
        <taxon>Cyclobacteriaceae</taxon>
        <taxon>Algoriphagus</taxon>
    </lineage>
</organism>
<gene>
    <name evidence="2" type="ORF">NY014_02615</name>
</gene>
<keyword evidence="2" id="KW-0540">Nuclease</keyword>
<dbReference type="Proteomes" id="UP001206788">
    <property type="component" value="Unassembled WGS sequence"/>
</dbReference>
<keyword evidence="2" id="KW-0378">Hydrolase</keyword>
<dbReference type="Pfam" id="PF13391">
    <property type="entry name" value="HNH_2"/>
    <property type="match status" value="1"/>
</dbReference>
<comment type="caution">
    <text evidence="2">The sequence shown here is derived from an EMBL/GenBank/DDBJ whole genome shotgun (WGS) entry which is preliminary data.</text>
</comment>
<reference evidence="2 3" key="1">
    <citation type="submission" date="2022-08" db="EMBL/GenBank/DDBJ databases">
        <title>Algoriphagus sp. CAU 1643 isolated from mud.</title>
        <authorList>
            <person name="Kim W."/>
        </authorList>
    </citation>
    <scope>NUCLEOTIDE SEQUENCE [LARGE SCALE GENOMIC DNA]</scope>
    <source>
        <strain evidence="2 3">CAU 1643</strain>
    </source>
</reference>
<evidence type="ECO:0000313" key="3">
    <source>
        <dbReference type="Proteomes" id="UP001206788"/>
    </source>
</evidence>
<sequence>MEFTRGNLALYNHRDSGKRVFLFEYVQRGWVRFESELEFYDADFFETPDRNGNNRIGIKFFFNKIGARPTYQPEQLKLDLAAEMQRGKYEIRIPNSTEREGLVTSRVGQGAYRKGIIHRWNYKCAVTDFNDPRILIASHIIPWKEANDDQRLDIDNGILLSPTYDALFDRHLISFENSGKIILSEQIAFDDFKKIGVNGKEKISNLSQGNLEYLEIHRSNL</sequence>
<proteinExistence type="predicted"/>
<dbReference type="RefSeq" id="WP_259412977.1">
    <property type="nucleotide sequence ID" value="NZ_JANWGH010000001.1"/>
</dbReference>
<dbReference type="GO" id="GO:0004519">
    <property type="term" value="F:endonuclease activity"/>
    <property type="evidence" value="ECO:0007669"/>
    <property type="project" value="UniProtKB-KW"/>
</dbReference>
<accession>A0ABT2G213</accession>